<accession>W6U3R1</accession>
<dbReference type="AlphaFoldDB" id="W6U3R1"/>
<proteinExistence type="predicted"/>
<name>W6U3R1_ECHGR</name>
<dbReference type="Proteomes" id="UP000019149">
    <property type="component" value="Unassembled WGS sequence"/>
</dbReference>
<evidence type="ECO:0000313" key="1">
    <source>
        <dbReference type="EMBL" id="EUB55221.1"/>
    </source>
</evidence>
<evidence type="ECO:0000313" key="2">
    <source>
        <dbReference type="Proteomes" id="UP000019149"/>
    </source>
</evidence>
<dbReference type="GeneID" id="36345629"/>
<comment type="caution">
    <text evidence="1">The sequence shown here is derived from an EMBL/GenBank/DDBJ whole genome shotgun (WGS) entry which is preliminary data.</text>
</comment>
<sequence>MYDKFGFSWTEVKRISELACHGLSPNHPLTSHSTLLEEAPPNLRITRCVCICLVNCSVAEEQTIYRESKKSRNNEAREMSSHSRRCVNTVYSVMVKADNINWAELQKRKKYDLNDRLLQSPQPVLLSSIPSRRVEGCQKVMREKILDSLRILLSLKGHLLYAHALHYATAVQQRRLDELIIEYKVKRDNPRFLIMEKSNIPSIILFQISYSK</sequence>
<gene>
    <name evidence="1" type="ORF">EGR_09914</name>
</gene>
<dbReference type="EMBL" id="APAU02000175">
    <property type="protein sequence ID" value="EUB55221.1"/>
    <property type="molecule type" value="Genomic_DNA"/>
</dbReference>
<dbReference type="CTD" id="36345629"/>
<organism evidence="1 2">
    <name type="scientific">Echinococcus granulosus</name>
    <name type="common">Hydatid tapeworm</name>
    <dbReference type="NCBI Taxonomy" id="6210"/>
    <lineage>
        <taxon>Eukaryota</taxon>
        <taxon>Metazoa</taxon>
        <taxon>Spiralia</taxon>
        <taxon>Lophotrochozoa</taxon>
        <taxon>Platyhelminthes</taxon>
        <taxon>Cestoda</taxon>
        <taxon>Eucestoda</taxon>
        <taxon>Cyclophyllidea</taxon>
        <taxon>Taeniidae</taxon>
        <taxon>Echinococcus</taxon>
        <taxon>Echinococcus granulosus group</taxon>
    </lineage>
</organism>
<reference evidence="1 2" key="1">
    <citation type="journal article" date="2013" name="Nat. Genet.">
        <title>The genome of the hydatid tapeworm Echinococcus granulosus.</title>
        <authorList>
            <person name="Zheng H."/>
            <person name="Zhang W."/>
            <person name="Zhang L."/>
            <person name="Zhang Z."/>
            <person name="Li J."/>
            <person name="Lu G."/>
            <person name="Zhu Y."/>
            <person name="Wang Y."/>
            <person name="Huang Y."/>
            <person name="Liu J."/>
            <person name="Kang H."/>
            <person name="Chen J."/>
            <person name="Wang L."/>
            <person name="Chen A."/>
            <person name="Yu S."/>
            <person name="Gao Z."/>
            <person name="Jin L."/>
            <person name="Gu W."/>
            <person name="Wang Z."/>
            <person name="Zhao L."/>
            <person name="Shi B."/>
            <person name="Wen H."/>
            <person name="Lin R."/>
            <person name="Jones M.K."/>
            <person name="Brejova B."/>
            <person name="Vinar T."/>
            <person name="Zhao G."/>
            <person name="McManus D.P."/>
            <person name="Chen Z."/>
            <person name="Zhou Y."/>
            <person name="Wang S."/>
        </authorList>
    </citation>
    <scope>NUCLEOTIDE SEQUENCE [LARGE SCALE GENOMIC DNA]</scope>
</reference>
<protein>
    <submittedName>
        <fullName evidence="1">Uncharacterized protein</fullName>
    </submittedName>
</protein>
<dbReference type="RefSeq" id="XP_024346417.1">
    <property type="nucleotide sequence ID" value="XM_024499163.1"/>
</dbReference>
<dbReference type="KEGG" id="egl:EGR_09914"/>
<keyword evidence="2" id="KW-1185">Reference proteome</keyword>